<gene>
    <name evidence="2" type="ORF">A2Z21_06330</name>
</gene>
<name>A0A1F5UZV1_FRAXR</name>
<evidence type="ECO:0000256" key="1">
    <source>
        <dbReference type="SAM" id="SignalP"/>
    </source>
</evidence>
<evidence type="ECO:0008006" key="4">
    <source>
        <dbReference type="Google" id="ProtNLM"/>
    </source>
</evidence>
<evidence type="ECO:0000313" key="2">
    <source>
        <dbReference type="EMBL" id="OGF56702.1"/>
    </source>
</evidence>
<proteinExistence type="predicted"/>
<keyword evidence="1" id="KW-0732">Signal</keyword>
<evidence type="ECO:0000313" key="3">
    <source>
        <dbReference type="Proteomes" id="UP000179157"/>
    </source>
</evidence>
<dbReference type="Proteomes" id="UP000179157">
    <property type="component" value="Unassembled WGS sequence"/>
</dbReference>
<feature type="signal peptide" evidence="1">
    <location>
        <begin position="1"/>
        <end position="21"/>
    </location>
</feature>
<dbReference type="AlphaFoldDB" id="A0A1F5UZV1"/>
<accession>A0A1F5UZV1</accession>
<comment type="caution">
    <text evidence="2">The sequence shown here is derived from an EMBL/GenBank/DDBJ whole genome shotgun (WGS) entry which is preliminary data.</text>
</comment>
<dbReference type="EMBL" id="MFGX01000028">
    <property type="protein sequence ID" value="OGF56702.1"/>
    <property type="molecule type" value="Genomic_DNA"/>
</dbReference>
<reference evidence="2 3" key="1">
    <citation type="journal article" date="2016" name="Nat. Commun.">
        <title>Thousands of microbial genomes shed light on interconnected biogeochemical processes in an aquifer system.</title>
        <authorList>
            <person name="Anantharaman K."/>
            <person name="Brown C.T."/>
            <person name="Hug L.A."/>
            <person name="Sharon I."/>
            <person name="Castelle C.J."/>
            <person name="Probst A.J."/>
            <person name="Thomas B.C."/>
            <person name="Singh A."/>
            <person name="Wilkins M.J."/>
            <person name="Karaoz U."/>
            <person name="Brodie E.L."/>
            <person name="Williams K.H."/>
            <person name="Hubbard S.S."/>
            <person name="Banfield J.F."/>
        </authorList>
    </citation>
    <scope>NUCLEOTIDE SEQUENCE [LARGE SCALE GENOMIC DNA]</scope>
    <source>
        <strain evidence="3">RBG_16_55_9</strain>
    </source>
</reference>
<organism evidence="2 3">
    <name type="scientific">Fraserbacteria sp. (strain RBG_16_55_9)</name>
    <dbReference type="NCBI Taxonomy" id="1817864"/>
    <lineage>
        <taxon>Bacteria</taxon>
        <taxon>Candidatus Fraseribacteriota</taxon>
    </lineage>
</organism>
<feature type="chain" id="PRO_5009521873" description="Outer membrane protein beta-barrel domain-containing protein" evidence="1">
    <location>
        <begin position="22"/>
        <end position="160"/>
    </location>
</feature>
<sequence length="160" mass="16854">MKRTWLYLMMVLTVFTSTALGAPEPLDVALGAQAGMQDVSGKPVWIFGPIAEFGPRDGLQVRLGAELGVIGEASITQLETLVFLNLTLGARIYFGGGVAVAWVAGAADPSHMQIPLLVLAGLKTRPIGPWTFSVEGLLLVPADLQGGFTTRFSAGLLFAL</sequence>
<protein>
    <recommendedName>
        <fullName evidence="4">Outer membrane protein beta-barrel domain-containing protein</fullName>
    </recommendedName>
</protein>